<protein>
    <submittedName>
        <fullName evidence="3">Putative 2'-5'-oligoadenylate synthase 3-like</fullName>
    </submittedName>
</protein>
<dbReference type="SUPFAM" id="SSF81301">
    <property type="entry name" value="Nucleotidyltransferase"/>
    <property type="match status" value="1"/>
</dbReference>
<name>A0A2G8LFD3_STIJA</name>
<organism evidence="3 4">
    <name type="scientific">Stichopus japonicus</name>
    <name type="common">Sea cucumber</name>
    <dbReference type="NCBI Taxonomy" id="307972"/>
    <lineage>
        <taxon>Eukaryota</taxon>
        <taxon>Metazoa</taxon>
        <taxon>Echinodermata</taxon>
        <taxon>Eleutherozoa</taxon>
        <taxon>Echinozoa</taxon>
        <taxon>Holothuroidea</taxon>
        <taxon>Aspidochirotacea</taxon>
        <taxon>Aspidochirotida</taxon>
        <taxon>Stichopodidae</taxon>
        <taxon>Apostichopus</taxon>
    </lineage>
</organism>
<dbReference type="OrthoDB" id="9978031at2759"/>
<evidence type="ECO:0000259" key="2">
    <source>
        <dbReference type="Pfam" id="PF10421"/>
    </source>
</evidence>
<evidence type="ECO:0000313" key="4">
    <source>
        <dbReference type="Proteomes" id="UP000230750"/>
    </source>
</evidence>
<dbReference type="PROSITE" id="PS50152">
    <property type="entry name" value="25A_SYNTH_3"/>
    <property type="match status" value="1"/>
</dbReference>
<dbReference type="GO" id="GO:0005829">
    <property type="term" value="C:cytosol"/>
    <property type="evidence" value="ECO:0007669"/>
    <property type="project" value="TreeGrafter"/>
</dbReference>
<dbReference type="Gene3D" id="1.10.1410.20">
    <property type="entry name" value="2'-5'-oligoadenylate synthetase 1, domain 2"/>
    <property type="match status" value="1"/>
</dbReference>
<dbReference type="PANTHER" id="PTHR11258:SF11">
    <property type="entry name" value="C2H2-TYPE DOMAIN-CONTAINING PROTEIN"/>
    <property type="match status" value="1"/>
</dbReference>
<dbReference type="AlphaFoldDB" id="A0A2G8LFD3"/>
<proteinExistence type="inferred from homology"/>
<reference evidence="3 4" key="1">
    <citation type="journal article" date="2017" name="PLoS Biol.">
        <title>The sea cucumber genome provides insights into morphological evolution and visceral regeneration.</title>
        <authorList>
            <person name="Zhang X."/>
            <person name="Sun L."/>
            <person name="Yuan J."/>
            <person name="Sun Y."/>
            <person name="Gao Y."/>
            <person name="Zhang L."/>
            <person name="Li S."/>
            <person name="Dai H."/>
            <person name="Hamel J.F."/>
            <person name="Liu C."/>
            <person name="Yu Y."/>
            <person name="Liu S."/>
            <person name="Lin W."/>
            <person name="Guo K."/>
            <person name="Jin S."/>
            <person name="Xu P."/>
            <person name="Storey K.B."/>
            <person name="Huan P."/>
            <person name="Zhang T."/>
            <person name="Zhou Y."/>
            <person name="Zhang J."/>
            <person name="Lin C."/>
            <person name="Li X."/>
            <person name="Xing L."/>
            <person name="Huo D."/>
            <person name="Sun M."/>
            <person name="Wang L."/>
            <person name="Mercier A."/>
            <person name="Li F."/>
            <person name="Yang H."/>
            <person name="Xiang J."/>
        </authorList>
    </citation>
    <scope>NUCLEOTIDE SEQUENCE [LARGE SCALE GENOMIC DNA]</scope>
    <source>
        <strain evidence="3">Shaxun</strain>
        <tissue evidence="3">Muscle</tissue>
    </source>
</reference>
<feature type="domain" description="2'-5'-oligoadenylate synthetase 1" evidence="2">
    <location>
        <begin position="171"/>
        <end position="306"/>
    </location>
</feature>
<dbReference type="PANTHER" id="PTHR11258">
    <property type="entry name" value="2-5 OLIGOADENYLATE SYNTHETASE"/>
    <property type="match status" value="1"/>
</dbReference>
<dbReference type="InterPro" id="IPR018952">
    <property type="entry name" value="2-5-oligoAdlate_synth_1_dom2/C"/>
</dbReference>
<dbReference type="GO" id="GO:0001730">
    <property type="term" value="F:2'-5'-oligoadenylate synthetase activity"/>
    <property type="evidence" value="ECO:0007669"/>
    <property type="project" value="TreeGrafter"/>
</dbReference>
<gene>
    <name evidence="3" type="ORF">BSL78_04135</name>
</gene>
<dbReference type="EMBL" id="MRZV01000097">
    <property type="protein sequence ID" value="PIK58968.1"/>
    <property type="molecule type" value="Genomic_DNA"/>
</dbReference>
<dbReference type="Pfam" id="PF10421">
    <property type="entry name" value="OAS1_C"/>
    <property type="match status" value="1"/>
</dbReference>
<evidence type="ECO:0000313" key="3">
    <source>
        <dbReference type="EMBL" id="PIK58968.1"/>
    </source>
</evidence>
<dbReference type="GO" id="GO:0003725">
    <property type="term" value="F:double-stranded RNA binding"/>
    <property type="evidence" value="ECO:0007669"/>
    <property type="project" value="TreeGrafter"/>
</dbReference>
<dbReference type="Pfam" id="PF18144">
    <property type="entry name" value="SMODS"/>
    <property type="match status" value="1"/>
</dbReference>
<sequence>MGNTNQTPMSTDPCSALKEFADNLAPTQSLVTEVRRIIDRLTRHLHSTTFKWKRCINRIVPLGSYAKKSSLRFMMDLDLVVYLNDCEYPFNAFLKDLKEHIEHSDSYTNCTLNGTCLFFVAEGTLHVDLLPATNRVPRSGLSQGKSAQEVQREMTLAYILDSSNPFDEGYKQSTGLSETAVEFVKRKNEVFHCSTLARLAKFWSKTVCVEGFHSGRSSIMEYIAIRSTEIEQNTGRENTLKAFRRFLTIVSNPEEMAIYWTDNYDKADIISTIKNSRPLLLDPTNPYNNILRGKNKSFMMEMAKFARVSMDRLGEAEYRALRGEPVDLLSLFKPQPVWAQLPFILERRSQPKNFYVSVRDGGGLKMPKTVTKKKMEESDREIIENFLFSFCEVSVVDAKLTGSQDVSEKVLGDVRRMITPGAQWSLWSLILTSDVNFEIPFTDGNNTSKVLYVSFDM</sequence>
<accession>A0A2G8LFD3</accession>
<dbReference type="InterPro" id="IPR043519">
    <property type="entry name" value="NT_sf"/>
</dbReference>
<dbReference type="Gene3D" id="3.30.460.10">
    <property type="entry name" value="Beta Polymerase, domain 2"/>
    <property type="match status" value="1"/>
</dbReference>
<dbReference type="SUPFAM" id="SSF81631">
    <property type="entry name" value="PAP/OAS1 substrate-binding domain"/>
    <property type="match status" value="1"/>
</dbReference>
<comment type="caution">
    <text evidence="3">The sequence shown here is derived from an EMBL/GenBank/DDBJ whole genome shotgun (WGS) entry which is preliminary data.</text>
</comment>
<comment type="similarity">
    <text evidence="1">Belongs to the 2-5A synthase family.</text>
</comment>
<keyword evidence="4" id="KW-1185">Reference proteome</keyword>
<evidence type="ECO:0000256" key="1">
    <source>
        <dbReference type="ARBA" id="ARBA00009526"/>
    </source>
</evidence>
<dbReference type="GO" id="GO:0016020">
    <property type="term" value="C:membrane"/>
    <property type="evidence" value="ECO:0007669"/>
    <property type="project" value="TreeGrafter"/>
</dbReference>
<dbReference type="GO" id="GO:0005654">
    <property type="term" value="C:nucleoplasm"/>
    <property type="evidence" value="ECO:0007669"/>
    <property type="project" value="TreeGrafter"/>
</dbReference>
<dbReference type="Proteomes" id="UP000230750">
    <property type="component" value="Unassembled WGS sequence"/>
</dbReference>